<keyword evidence="2" id="KW-1185">Reference proteome</keyword>
<dbReference type="EMBL" id="JAUSRA010000001">
    <property type="protein sequence ID" value="MDP9792472.1"/>
    <property type="molecule type" value="Genomic_DNA"/>
</dbReference>
<name>A0ABT9MM19_9ACTN</name>
<dbReference type="PRINTS" id="PR00377">
    <property type="entry name" value="IMPHPHTASES"/>
</dbReference>
<evidence type="ECO:0000313" key="1">
    <source>
        <dbReference type="EMBL" id="MDP9792472.1"/>
    </source>
</evidence>
<dbReference type="RefSeq" id="WP_306827354.1">
    <property type="nucleotide sequence ID" value="NZ_JAUSRA010000001.1"/>
</dbReference>
<gene>
    <name evidence="1" type="ORF">J2S43_000984</name>
</gene>
<dbReference type="Proteomes" id="UP001240984">
    <property type="component" value="Unassembled WGS sequence"/>
</dbReference>
<comment type="caution">
    <text evidence="1">The sequence shown here is derived from an EMBL/GenBank/DDBJ whole genome shotgun (WGS) entry which is preliminary data.</text>
</comment>
<organism evidence="1 2">
    <name type="scientific">Catenuloplanes nepalensis</name>
    <dbReference type="NCBI Taxonomy" id="587533"/>
    <lineage>
        <taxon>Bacteria</taxon>
        <taxon>Bacillati</taxon>
        <taxon>Actinomycetota</taxon>
        <taxon>Actinomycetes</taxon>
        <taxon>Micromonosporales</taxon>
        <taxon>Micromonosporaceae</taxon>
        <taxon>Catenuloplanes</taxon>
    </lineage>
</organism>
<accession>A0ABT9MM19</accession>
<dbReference type="Gene3D" id="3.40.190.80">
    <property type="match status" value="1"/>
</dbReference>
<dbReference type="PANTHER" id="PTHR20854">
    <property type="entry name" value="INOSITOL MONOPHOSPHATASE"/>
    <property type="match status" value="1"/>
</dbReference>
<sequence>MIDHHTDLQLALHTARRAGDVMRRCLGATAEAKADGTLVTDADKQINALVSEAVAGRGDLMLGEEDDEYVAPTSGRVWVCDPVDGTWLFAAGVPGPAFSLALVVDGVSRIGVVHDPWTDRLIHATAGAGAFINGRPLAVNTVDDMAAACLVLPGNRVSAFDAGWLFAQAVDAGADVVTTGSAVHDAVMVPLGFAAGAVYPYTSPWDMAAIAVIVIEAGGRISDLHGSGQRYDGPIKGAVISNDRIHDRLLAMVAAASDAR</sequence>
<dbReference type="Pfam" id="PF00459">
    <property type="entry name" value="Inositol_P"/>
    <property type="match status" value="1"/>
</dbReference>
<dbReference type="SUPFAM" id="SSF56655">
    <property type="entry name" value="Carbohydrate phosphatase"/>
    <property type="match status" value="1"/>
</dbReference>
<evidence type="ECO:0000313" key="2">
    <source>
        <dbReference type="Proteomes" id="UP001240984"/>
    </source>
</evidence>
<proteinExistence type="predicted"/>
<dbReference type="PANTHER" id="PTHR20854:SF4">
    <property type="entry name" value="INOSITOL-1-MONOPHOSPHATASE-RELATED"/>
    <property type="match status" value="1"/>
</dbReference>
<dbReference type="Gene3D" id="3.30.540.10">
    <property type="entry name" value="Fructose-1,6-Bisphosphatase, subunit A, domain 1"/>
    <property type="match status" value="1"/>
</dbReference>
<dbReference type="InterPro" id="IPR000760">
    <property type="entry name" value="Inositol_monophosphatase-like"/>
</dbReference>
<dbReference type="CDD" id="cd01637">
    <property type="entry name" value="IMPase_like"/>
    <property type="match status" value="1"/>
</dbReference>
<protein>
    <submittedName>
        <fullName evidence="1">Fructose-1,6-bisphosphatase/inositol monophosphatase family enzyme</fullName>
    </submittedName>
</protein>
<reference evidence="1 2" key="1">
    <citation type="submission" date="2023-07" db="EMBL/GenBank/DDBJ databases">
        <title>Sequencing the genomes of 1000 actinobacteria strains.</title>
        <authorList>
            <person name="Klenk H.-P."/>
        </authorList>
    </citation>
    <scope>NUCLEOTIDE SEQUENCE [LARGE SCALE GENOMIC DNA]</scope>
    <source>
        <strain evidence="1 2">DSM 44710</strain>
    </source>
</reference>